<protein>
    <submittedName>
        <fullName evidence="1">Uncharacterized protein</fullName>
    </submittedName>
</protein>
<accession>A0A4Z2EF10</accession>
<name>A0A4Z2EF10_9TELE</name>
<reference evidence="1 2" key="1">
    <citation type="submission" date="2019-03" db="EMBL/GenBank/DDBJ databases">
        <title>First draft genome of Liparis tanakae, snailfish: a comprehensive survey of snailfish specific genes.</title>
        <authorList>
            <person name="Kim W."/>
            <person name="Song I."/>
            <person name="Jeong J.-H."/>
            <person name="Kim D."/>
            <person name="Kim S."/>
            <person name="Ryu S."/>
            <person name="Song J.Y."/>
            <person name="Lee S.K."/>
        </authorList>
    </citation>
    <scope>NUCLEOTIDE SEQUENCE [LARGE SCALE GENOMIC DNA]</scope>
    <source>
        <tissue evidence="1">Muscle</tissue>
    </source>
</reference>
<sequence>MPPVSRDRRADPGDPGVSDEAFGLLTLDQIGCYANTPILSATAGSGVEEVWNQKAKKRILLREEALWKCNQRSALDEMHRVSGDNG</sequence>
<gene>
    <name evidence="1" type="ORF">EYF80_062387</name>
</gene>
<dbReference type="EMBL" id="SRLO01008249">
    <property type="protein sequence ID" value="TNN27469.1"/>
    <property type="molecule type" value="Genomic_DNA"/>
</dbReference>
<keyword evidence="2" id="KW-1185">Reference proteome</keyword>
<evidence type="ECO:0000313" key="2">
    <source>
        <dbReference type="Proteomes" id="UP000314294"/>
    </source>
</evidence>
<organism evidence="1 2">
    <name type="scientific">Liparis tanakae</name>
    <name type="common">Tanaka's snailfish</name>
    <dbReference type="NCBI Taxonomy" id="230148"/>
    <lineage>
        <taxon>Eukaryota</taxon>
        <taxon>Metazoa</taxon>
        <taxon>Chordata</taxon>
        <taxon>Craniata</taxon>
        <taxon>Vertebrata</taxon>
        <taxon>Euteleostomi</taxon>
        <taxon>Actinopterygii</taxon>
        <taxon>Neopterygii</taxon>
        <taxon>Teleostei</taxon>
        <taxon>Neoteleostei</taxon>
        <taxon>Acanthomorphata</taxon>
        <taxon>Eupercaria</taxon>
        <taxon>Perciformes</taxon>
        <taxon>Cottioidei</taxon>
        <taxon>Cottales</taxon>
        <taxon>Liparidae</taxon>
        <taxon>Liparis</taxon>
    </lineage>
</organism>
<proteinExistence type="predicted"/>
<comment type="caution">
    <text evidence="1">The sequence shown here is derived from an EMBL/GenBank/DDBJ whole genome shotgun (WGS) entry which is preliminary data.</text>
</comment>
<dbReference type="Proteomes" id="UP000314294">
    <property type="component" value="Unassembled WGS sequence"/>
</dbReference>
<evidence type="ECO:0000313" key="1">
    <source>
        <dbReference type="EMBL" id="TNN27469.1"/>
    </source>
</evidence>
<dbReference type="AlphaFoldDB" id="A0A4Z2EF10"/>